<feature type="domain" description="Arc-like DNA binding" evidence="1">
    <location>
        <begin position="2"/>
        <end position="46"/>
    </location>
</feature>
<dbReference type="GO" id="GO:0006355">
    <property type="term" value="P:regulation of DNA-templated transcription"/>
    <property type="evidence" value="ECO:0007669"/>
    <property type="project" value="InterPro"/>
</dbReference>
<dbReference type="EMBL" id="APPO01000011">
    <property type="protein sequence ID" value="ENV37474.1"/>
    <property type="molecule type" value="Genomic_DNA"/>
</dbReference>
<dbReference type="HOGENOM" id="CLU_594007_0_0_6"/>
<dbReference type="GeneID" id="68701620"/>
<dbReference type="InterPro" id="IPR005569">
    <property type="entry name" value="Arc_DNA-bd_dom"/>
</dbReference>
<dbReference type="Proteomes" id="UP000018445">
    <property type="component" value="Unassembled WGS sequence"/>
</dbReference>
<evidence type="ECO:0000313" key="3">
    <source>
        <dbReference type="Proteomes" id="UP000018445"/>
    </source>
</evidence>
<dbReference type="SUPFAM" id="SSF47598">
    <property type="entry name" value="Ribbon-helix-helix"/>
    <property type="match status" value="1"/>
</dbReference>
<reference evidence="2 3" key="1">
    <citation type="submission" date="2013-02" db="EMBL/GenBank/DDBJ databases">
        <title>The Genome Sequence of Acinetobacter venetianus CIP 110063.</title>
        <authorList>
            <consortium name="The Broad Institute Genome Sequencing Platform"/>
            <consortium name="The Broad Institute Genome Sequencing Center for Infectious Disease"/>
            <person name="Cerqueira G."/>
            <person name="Feldgarden M."/>
            <person name="Courvalin P."/>
            <person name="Perichon B."/>
            <person name="Grillot-Courvalin C."/>
            <person name="Clermont D."/>
            <person name="Rocha E."/>
            <person name="Yoon E.-J."/>
            <person name="Nemec A."/>
            <person name="Walker B."/>
            <person name="Young S.K."/>
            <person name="Zeng Q."/>
            <person name="Gargeya S."/>
            <person name="Fitzgerald M."/>
            <person name="Haas B."/>
            <person name="Abouelleil A."/>
            <person name="Alvarado L."/>
            <person name="Arachchi H.M."/>
            <person name="Berlin A.M."/>
            <person name="Chapman S.B."/>
            <person name="Dewar J."/>
            <person name="Goldberg J."/>
            <person name="Griggs A."/>
            <person name="Gujja S."/>
            <person name="Hansen M."/>
            <person name="Howarth C."/>
            <person name="Imamovic A."/>
            <person name="Larimer J."/>
            <person name="McCowan C."/>
            <person name="Murphy C."/>
            <person name="Neiman D."/>
            <person name="Pearson M."/>
            <person name="Priest M."/>
            <person name="Roberts A."/>
            <person name="Saif S."/>
            <person name="Shea T."/>
            <person name="Sisk P."/>
            <person name="Sykes S."/>
            <person name="Wortman J."/>
            <person name="Nusbaum C."/>
            <person name="Birren B."/>
        </authorList>
    </citation>
    <scope>NUCLEOTIDE SEQUENCE [LARGE SCALE GENOMIC DNA]</scope>
    <source>
        <strain evidence="3">ATCC 31012 / DSM 23050 / BCRC 14357 / CCUG 45561 / CIP 110063 / KCTC 2702 / LMG 19082 / RAG-1</strain>
    </source>
</reference>
<evidence type="ECO:0000313" key="2">
    <source>
        <dbReference type="EMBL" id="ENV37474.1"/>
    </source>
</evidence>
<accession>N8ZUN1</accession>
<dbReference type="RefSeq" id="WP_004878919.1">
    <property type="nucleotide sequence ID" value="NZ_KB849558.1"/>
</dbReference>
<dbReference type="InterPro" id="IPR013321">
    <property type="entry name" value="Arc_rbn_hlx_hlx"/>
</dbReference>
<keyword evidence="3" id="KW-1185">Reference proteome</keyword>
<dbReference type="AlphaFoldDB" id="N8ZUN1"/>
<proteinExistence type="predicted"/>
<name>N8ZUN1_ACIVR</name>
<dbReference type="GO" id="GO:0003677">
    <property type="term" value="F:DNA binding"/>
    <property type="evidence" value="ECO:0007669"/>
    <property type="project" value="InterPro"/>
</dbReference>
<gene>
    <name evidence="2" type="ORF">F959_01597</name>
</gene>
<comment type="caution">
    <text evidence="2">The sequence shown here is derived from an EMBL/GenBank/DDBJ whole genome shotgun (WGS) entry which is preliminary data.</text>
</comment>
<evidence type="ECO:0000259" key="1">
    <source>
        <dbReference type="Pfam" id="PF03869"/>
    </source>
</evidence>
<organism evidence="2 3">
    <name type="scientific">Acinetobacter venetianus (strain ATCC 31012 / DSM 23050 / BCRC 14357 / CCUG 45561 / CIP 110063 / KCTC 2702 / LMG 19082 / RAG-1)</name>
    <dbReference type="NCBI Taxonomy" id="1191460"/>
    <lineage>
        <taxon>Bacteria</taxon>
        <taxon>Pseudomonadati</taxon>
        <taxon>Pseudomonadota</taxon>
        <taxon>Gammaproteobacteria</taxon>
        <taxon>Moraxellales</taxon>
        <taxon>Moraxellaceae</taxon>
        <taxon>Acinetobacter</taxon>
    </lineage>
</organism>
<dbReference type="Pfam" id="PF03869">
    <property type="entry name" value="Arc"/>
    <property type="match status" value="1"/>
</dbReference>
<sequence length="558" mass="65195">MARTVPQFNLRVPQELKQIVEDAAKKSGRSINAEAVFRLEQSFTQDKKLLEISSVMTKTMTNSLETIDTALSKIVHVYLKSGFVMYSASSFDAEGKIYFTNLISYIHKYSDQDMSEFLNSLKNNSHDEYIKSIKNEYQLYRVIDFKSLIIHEQTHFLDLTSSLWGLEFSIRKNNVFLTKNNVEEQKNALNVFSLNYSELLKMHRPLNKNDNLLFDYRKVINYKHFYYYDENVGVCLEIQLNYKNSSISVPVSMLSVLESHAFSNEYLSKYMDASKIKNLKIKQKIINQIHENYINFMNNPIYHEYNILLKLIDIHYSKFGLNIIQKLKLCSAITGLCLDMGGLMMSSISNEIYKTIGSHYKYSIKADWMRGSSRHILAIKIILLMFDYIKSLKKVSEIQKMKNLLKYNPLNAINNFIEKLTTSYESLKTIEKIEKETYLNILQKKPFAKSNIIFSNSLENNAAYINSQYVLNSLNNYRLLMMFRDDEDLVHNFIEFPLTFAINIEVYSNEPETEELSIIDEILTIDKLKKFHMDNLEAERMVNANKYSANFNYDPALS</sequence>
<protein>
    <recommendedName>
        <fullName evidence="1">Arc-like DNA binding domain-containing protein</fullName>
    </recommendedName>
</protein>
<dbReference type="PATRIC" id="fig|1191460.12.peg.1583"/>
<dbReference type="eggNOG" id="ENOG5031DR9">
    <property type="taxonomic scope" value="Bacteria"/>
</dbReference>
<dbReference type="InterPro" id="IPR010985">
    <property type="entry name" value="Ribbon_hlx_hlx"/>
</dbReference>
<dbReference type="Gene3D" id="1.10.1220.10">
    <property type="entry name" value="Met repressor-like"/>
    <property type="match status" value="1"/>
</dbReference>